<sequence>MYKIFVIEDAETDIFEIYRYIHLNESKSRADKFFQKIYEKILSLQKHPERGHPPKELKHLGIYEYLEIVLNPYRIIYRIINKKIFIYCVLDGRRDMQKLLQERLLRFKI</sequence>
<dbReference type="EMBL" id="CP003418">
    <property type="protein sequence ID" value="AFH50061.1"/>
    <property type="molecule type" value="Genomic_DNA"/>
</dbReference>
<evidence type="ECO:0000313" key="4">
    <source>
        <dbReference type="Proteomes" id="UP000007394"/>
    </source>
</evidence>
<dbReference type="RefSeq" id="WP_014561204.1">
    <property type="nucleotide sequence ID" value="NC_017464.1"/>
</dbReference>
<dbReference type="AlphaFoldDB" id="I0AM54"/>
<reference evidence="3 4" key="1">
    <citation type="journal article" date="2012" name="Front. Microbiol.">
        <title>Complete genome of Ignavibacterium album, a metabolically versatile, flagellated, facultative anaerobe from the phylum Chlorobi.</title>
        <authorList>
            <person name="Liu Z."/>
            <person name="Frigaard N.-U."/>
            <person name="Vogl K."/>
            <person name="Iino T."/>
            <person name="Ohkuma M."/>
            <person name="Overmann J."/>
            <person name="Bryant D.A."/>
        </authorList>
    </citation>
    <scope>NUCLEOTIDE SEQUENCE [LARGE SCALE GENOMIC DNA]</scope>
    <source>
        <strain evidence="4">DSM 19864 / JCM 16511 / NBRC 101810 / Mat9-16</strain>
    </source>
</reference>
<protein>
    <submittedName>
        <fullName evidence="3">Plasmid stabilization system protein</fullName>
    </submittedName>
</protein>
<dbReference type="PANTHER" id="PTHR33755">
    <property type="entry name" value="TOXIN PARE1-RELATED"/>
    <property type="match status" value="1"/>
</dbReference>
<evidence type="ECO:0000256" key="2">
    <source>
        <dbReference type="ARBA" id="ARBA00022649"/>
    </source>
</evidence>
<dbReference type="Proteomes" id="UP000007394">
    <property type="component" value="Chromosome"/>
</dbReference>
<organism evidence="3 4">
    <name type="scientific">Ignavibacterium album (strain DSM 19864 / JCM 16511 / NBRC 101810 / Mat9-16)</name>
    <dbReference type="NCBI Taxonomy" id="945713"/>
    <lineage>
        <taxon>Bacteria</taxon>
        <taxon>Pseudomonadati</taxon>
        <taxon>Ignavibacteriota</taxon>
        <taxon>Ignavibacteria</taxon>
        <taxon>Ignavibacteriales</taxon>
        <taxon>Ignavibacteriaceae</taxon>
        <taxon>Ignavibacterium</taxon>
    </lineage>
</organism>
<dbReference type="Pfam" id="PF05016">
    <property type="entry name" value="ParE_toxin"/>
    <property type="match status" value="1"/>
</dbReference>
<dbReference type="HOGENOM" id="CLU_147162_4_0_10"/>
<dbReference type="InterPro" id="IPR035093">
    <property type="entry name" value="RelE/ParE_toxin_dom_sf"/>
</dbReference>
<keyword evidence="2" id="KW-1277">Toxin-antitoxin system</keyword>
<dbReference type="InterPro" id="IPR051803">
    <property type="entry name" value="TA_system_RelE-like_toxin"/>
</dbReference>
<dbReference type="KEGG" id="ial:IALB_2358"/>
<name>I0AM54_IGNAJ</name>
<gene>
    <name evidence="3" type="ordered locus">IALB_2358</name>
</gene>
<dbReference type="eggNOG" id="COG3668">
    <property type="taxonomic scope" value="Bacteria"/>
</dbReference>
<dbReference type="Gene3D" id="3.30.2310.20">
    <property type="entry name" value="RelE-like"/>
    <property type="match status" value="1"/>
</dbReference>
<evidence type="ECO:0000313" key="3">
    <source>
        <dbReference type="EMBL" id="AFH50061.1"/>
    </source>
</evidence>
<dbReference type="SUPFAM" id="SSF143011">
    <property type="entry name" value="RelE-like"/>
    <property type="match status" value="1"/>
</dbReference>
<dbReference type="OrthoDB" id="5574284at2"/>
<dbReference type="InterPro" id="IPR007712">
    <property type="entry name" value="RelE/ParE_toxin"/>
</dbReference>
<proteinExistence type="inferred from homology"/>
<evidence type="ECO:0000256" key="1">
    <source>
        <dbReference type="ARBA" id="ARBA00006226"/>
    </source>
</evidence>
<keyword evidence="4" id="KW-1185">Reference proteome</keyword>
<comment type="similarity">
    <text evidence="1">Belongs to the RelE toxin family.</text>
</comment>
<accession>I0AM54</accession>
<dbReference type="STRING" id="945713.IALB_2358"/>